<dbReference type="InterPro" id="IPR053843">
    <property type="entry name" value="DnaD_N"/>
</dbReference>
<feature type="domain" description="DnaB/C C-terminal" evidence="3">
    <location>
        <begin position="130"/>
        <end position="201"/>
    </location>
</feature>
<dbReference type="Gene3D" id="1.10.10.10">
    <property type="entry name" value="Winged helix-like DNA-binding domain superfamily/Winged helix DNA-binding domain"/>
    <property type="match status" value="1"/>
</dbReference>
<evidence type="ECO:0000259" key="4">
    <source>
        <dbReference type="Pfam" id="PF21984"/>
    </source>
</evidence>
<feature type="region of interest" description="Disordered" evidence="2">
    <location>
        <begin position="212"/>
        <end position="238"/>
    </location>
</feature>
<evidence type="ECO:0000256" key="1">
    <source>
        <dbReference type="ARBA" id="ARBA00093462"/>
    </source>
</evidence>
<accession>A0A0P9D614</accession>
<feature type="compositionally biased region" description="Basic and acidic residues" evidence="2">
    <location>
        <begin position="228"/>
        <end position="238"/>
    </location>
</feature>
<comment type="similarity">
    <text evidence="1">Belongs to the DnaB/DnaD family.</text>
</comment>
<dbReference type="Pfam" id="PF21984">
    <property type="entry name" value="DnaD_N"/>
    <property type="match status" value="1"/>
</dbReference>
<evidence type="ECO:0000259" key="3">
    <source>
        <dbReference type="Pfam" id="PF07261"/>
    </source>
</evidence>
<dbReference type="AlphaFoldDB" id="A0A0P9D614"/>
<dbReference type="Pfam" id="PF07261">
    <property type="entry name" value="DnaB_2"/>
    <property type="match status" value="1"/>
</dbReference>
<organism evidence="5 6">
    <name type="scientific">Alicyclobacillus ferrooxydans</name>
    <dbReference type="NCBI Taxonomy" id="471514"/>
    <lineage>
        <taxon>Bacteria</taxon>
        <taxon>Bacillati</taxon>
        <taxon>Bacillota</taxon>
        <taxon>Bacilli</taxon>
        <taxon>Bacillales</taxon>
        <taxon>Alicyclobacillaceae</taxon>
        <taxon>Alicyclobacillus</taxon>
    </lineage>
</organism>
<dbReference type="OrthoDB" id="9770238at2"/>
<feature type="domain" description="DnaD N-terminal" evidence="4">
    <location>
        <begin position="22"/>
        <end position="111"/>
    </location>
</feature>
<dbReference type="EMBL" id="LJCO01000020">
    <property type="protein sequence ID" value="KPV44848.1"/>
    <property type="molecule type" value="Genomic_DNA"/>
</dbReference>
<evidence type="ECO:0000256" key="2">
    <source>
        <dbReference type="SAM" id="MobiDB-lite"/>
    </source>
</evidence>
<proteinExistence type="inferred from homology"/>
<comment type="caution">
    <text evidence="5">The sequence shown here is derived from an EMBL/GenBank/DDBJ whole genome shotgun (WGS) entry which is preliminary data.</text>
</comment>
<sequence>MKPSDRENANADFLGGSFVAIPYQWITRTGSLGLKPIHTVVLLQIIAAMQVEHEDFLTPFELAERTGQNLMDVTDAISELVTTGFLAMGERLDEQGTVSTYFDLKPLWARLRGKDPTASPVREWSRNPVQLFEEEFGRPLSGLECEQIRQWLERDGHPEWMINEALREAVLANKFSFKYIDRILFDWQRNRIRTKAELETYREGYRERLKSRSETAVSKNGNASTGADRARTTKAKPRDERYSAFYELFPDA</sequence>
<dbReference type="STRING" id="471514.AN477_04985"/>
<dbReference type="InterPro" id="IPR034829">
    <property type="entry name" value="DnaD-like_sf"/>
</dbReference>
<dbReference type="RefSeq" id="WP_054968075.1">
    <property type="nucleotide sequence ID" value="NZ_LJCO01000020.1"/>
</dbReference>
<dbReference type="PANTHER" id="PTHR37293">
    <property type="entry name" value="PHAGE REPLICATION PROTEIN-RELATED"/>
    <property type="match status" value="1"/>
</dbReference>
<evidence type="ECO:0000313" key="6">
    <source>
        <dbReference type="Proteomes" id="UP000050482"/>
    </source>
</evidence>
<evidence type="ECO:0000313" key="5">
    <source>
        <dbReference type="EMBL" id="KPV44848.1"/>
    </source>
</evidence>
<dbReference type="Gene3D" id="1.10.10.630">
    <property type="entry name" value="DnaD domain-like"/>
    <property type="match status" value="1"/>
</dbReference>
<dbReference type="InterPro" id="IPR006343">
    <property type="entry name" value="DnaB/C_C"/>
</dbReference>
<keyword evidence="6" id="KW-1185">Reference proteome</keyword>
<dbReference type="InterPro" id="IPR036388">
    <property type="entry name" value="WH-like_DNA-bd_sf"/>
</dbReference>
<name>A0A0P9D614_9BACL</name>
<gene>
    <name evidence="5" type="ORF">AN477_04985</name>
</gene>
<dbReference type="InterPro" id="IPR053162">
    <property type="entry name" value="DnaD"/>
</dbReference>
<dbReference type="Proteomes" id="UP000050482">
    <property type="component" value="Unassembled WGS sequence"/>
</dbReference>
<dbReference type="PATRIC" id="fig|471514.4.peg.3160"/>
<dbReference type="SUPFAM" id="SSF158499">
    <property type="entry name" value="DnaD domain-like"/>
    <property type="match status" value="1"/>
</dbReference>
<protein>
    <submittedName>
        <fullName evidence="5">Uncharacterized protein</fullName>
    </submittedName>
</protein>
<dbReference type="NCBIfam" id="TIGR01446">
    <property type="entry name" value="DnaD_dom"/>
    <property type="match status" value="1"/>
</dbReference>
<dbReference type="PANTHER" id="PTHR37293:SF6">
    <property type="entry name" value="DNA REPLICATION PROTEIN DNAD"/>
    <property type="match status" value="1"/>
</dbReference>
<reference evidence="5 6" key="1">
    <citation type="submission" date="2015-09" db="EMBL/GenBank/DDBJ databases">
        <title>Draft genome sequence of Alicyclobacillus ferrooxydans DSM 22381.</title>
        <authorList>
            <person name="Hemp J."/>
        </authorList>
    </citation>
    <scope>NUCLEOTIDE SEQUENCE [LARGE SCALE GENOMIC DNA]</scope>
    <source>
        <strain evidence="5 6">TC-34</strain>
    </source>
</reference>
<feature type="compositionally biased region" description="Polar residues" evidence="2">
    <location>
        <begin position="214"/>
        <end position="225"/>
    </location>
</feature>